<dbReference type="EMBL" id="JAJMLW010000001">
    <property type="protein sequence ID" value="MCI2241293.1"/>
    <property type="molecule type" value="Genomic_DNA"/>
</dbReference>
<evidence type="ECO:0000256" key="1">
    <source>
        <dbReference type="ARBA" id="ARBA00004496"/>
    </source>
</evidence>
<evidence type="ECO:0000256" key="5">
    <source>
        <dbReference type="ARBA" id="ARBA00022694"/>
    </source>
</evidence>
<dbReference type="InterPro" id="IPR003442">
    <property type="entry name" value="T6A_TsaE"/>
</dbReference>
<keyword evidence="4" id="KW-0963">Cytoplasm</keyword>
<comment type="subcellular location">
    <subcellularLocation>
        <location evidence="1">Cytoplasm</location>
    </subcellularLocation>
</comment>
<dbReference type="SUPFAM" id="SSF52540">
    <property type="entry name" value="P-loop containing nucleoside triphosphate hydrolases"/>
    <property type="match status" value="1"/>
</dbReference>
<dbReference type="PANTHER" id="PTHR33540:SF2">
    <property type="entry name" value="TRNA THREONYLCARBAMOYLADENOSINE BIOSYNTHESIS PROTEIN TSAE"/>
    <property type="match status" value="1"/>
</dbReference>
<keyword evidence="8" id="KW-0067">ATP-binding</keyword>
<dbReference type="NCBIfam" id="TIGR00150">
    <property type="entry name" value="T6A_YjeE"/>
    <property type="match status" value="1"/>
</dbReference>
<evidence type="ECO:0000256" key="11">
    <source>
        <dbReference type="ARBA" id="ARBA00032441"/>
    </source>
</evidence>
<evidence type="ECO:0000256" key="4">
    <source>
        <dbReference type="ARBA" id="ARBA00022490"/>
    </source>
</evidence>
<dbReference type="PANTHER" id="PTHR33540">
    <property type="entry name" value="TRNA THREONYLCARBAMOYLADENOSINE BIOSYNTHESIS PROTEIN TSAE"/>
    <property type="match status" value="1"/>
</dbReference>
<comment type="similarity">
    <text evidence="2">Belongs to the TsaE family.</text>
</comment>
<evidence type="ECO:0000313" key="13">
    <source>
        <dbReference type="Proteomes" id="UP001430755"/>
    </source>
</evidence>
<comment type="caution">
    <text evidence="12">The sequence shown here is derived from an EMBL/GenBank/DDBJ whole genome shotgun (WGS) entry which is preliminary data.</text>
</comment>
<evidence type="ECO:0000256" key="2">
    <source>
        <dbReference type="ARBA" id="ARBA00007599"/>
    </source>
</evidence>
<evidence type="ECO:0000256" key="3">
    <source>
        <dbReference type="ARBA" id="ARBA00019010"/>
    </source>
</evidence>
<evidence type="ECO:0000256" key="10">
    <source>
        <dbReference type="ARBA" id="ARBA00024908"/>
    </source>
</evidence>
<dbReference type="InterPro" id="IPR027417">
    <property type="entry name" value="P-loop_NTPase"/>
</dbReference>
<keyword evidence="6" id="KW-0479">Metal-binding</keyword>
<keyword evidence="9" id="KW-0460">Magnesium</keyword>
<name>A0ABS9WEK3_9ACTN</name>
<evidence type="ECO:0000256" key="7">
    <source>
        <dbReference type="ARBA" id="ARBA00022741"/>
    </source>
</evidence>
<keyword evidence="7" id="KW-0547">Nucleotide-binding</keyword>
<dbReference type="RefSeq" id="WP_242163312.1">
    <property type="nucleotide sequence ID" value="NZ_JAJMLW010000001.1"/>
</dbReference>
<evidence type="ECO:0000313" key="12">
    <source>
        <dbReference type="EMBL" id="MCI2241293.1"/>
    </source>
</evidence>
<dbReference type="Pfam" id="PF02367">
    <property type="entry name" value="TsaE"/>
    <property type="match status" value="1"/>
</dbReference>
<dbReference type="Gene3D" id="3.40.50.300">
    <property type="entry name" value="P-loop containing nucleotide triphosphate hydrolases"/>
    <property type="match status" value="1"/>
</dbReference>
<keyword evidence="13" id="KW-1185">Reference proteome</keyword>
<proteinExistence type="inferred from homology"/>
<sequence>MANGLTYMRNTSTPEATKQLASTLAPYLRPGDVVLLNGDLGAGKTQFVQGVAAALGVRAPVTSPTFNILLEYAEGRLPLYHFDLYRLDEPAQLDDIDYFGVIDGDGASFVEWAEKFPDDMPYDYLEITITADERGTRRIVAHSYGSRSRQLLCVWANDSKARLGKIQL</sequence>
<evidence type="ECO:0000256" key="9">
    <source>
        <dbReference type="ARBA" id="ARBA00022842"/>
    </source>
</evidence>
<evidence type="ECO:0000256" key="6">
    <source>
        <dbReference type="ARBA" id="ARBA00022723"/>
    </source>
</evidence>
<protein>
    <recommendedName>
        <fullName evidence="3">tRNA threonylcarbamoyladenosine biosynthesis protein TsaE</fullName>
    </recommendedName>
    <alternativeName>
        <fullName evidence="11">t(6)A37 threonylcarbamoyladenosine biosynthesis protein TsaE</fullName>
    </alternativeName>
</protein>
<reference evidence="12" key="1">
    <citation type="submission" date="2021-11" db="EMBL/GenBank/DDBJ databases">
        <title>A Novel Adlercreutzia Species, isolated from a Allomyrina dichotoma larva feces.</title>
        <authorList>
            <person name="Suh M.K."/>
        </authorList>
    </citation>
    <scope>NUCLEOTIDE SEQUENCE</scope>
    <source>
        <strain evidence="12">JBNU-10</strain>
    </source>
</reference>
<dbReference type="Proteomes" id="UP001430755">
    <property type="component" value="Unassembled WGS sequence"/>
</dbReference>
<comment type="function">
    <text evidence="10">Required for the formation of a threonylcarbamoyl group on adenosine at position 37 (t(6)A37) in tRNAs that read codons beginning with adenine. Is involved in the transfer of the threonylcarbamoyl moiety of threonylcarbamoyl-AMP (TC-AMP) to the N6 group of A37, together with TsaD and TsaB. TsaE seems to play an indirect role in the t(6)A biosynthesis pathway, possibly in regulating the core enzymatic function of TsaD.</text>
</comment>
<evidence type="ECO:0000256" key="8">
    <source>
        <dbReference type="ARBA" id="ARBA00022840"/>
    </source>
</evidence>
<keyword evidence="5" id="KW-0819">tRNA processing</keyword>
<organism evidence="12 13">
    <name type="scientific">Adlercreutzia faecimuris</name>
    <dbReference type="NCBI Taxonomy" id="2897341"/>
    <lineage>
        <taxon>Bacteria</taxon>
        <taxon>Bacillati</taxon>
        <taxon>Actinomycetota</taxon>
        <taxon>Coriobacteriia</taxon>
        <taxon>Eggerthellales</taxon>
        <taxon>Eggerthellaceae</taxon>
        <taxon>Adlercreutzia</taxon>
    </lineage>
</organism>
<accession>A0ABS9WEK3</accession>
<gene>
    <name evidence="12" type="primary">tsaE</name>
    <name evidence="12" type="ORF">LPT13_02855</name>
</gene>